<feature type="transmembrane region" description="Helical" evidence="1">
    <location>
        <begin position="619"/>
        <end position="637"/>
    </location>
</feature>
<keyword evidence="1" id="KW-0812">Transmembrane</keyword>
<dbReference type="InterPro" id="IPR024163">
    <property type="entry name" value="Aerotolerance_reg_N"/>
</dbReference>
<name>A0A0A2LTI7_9FLAO</name>
<evidence type="ECO:0000313" key="4">
    <source>
        <dbReference type="Proteomes" id="UP000030129"/>
    </source>
</evidence>
<keyword evidence="4" id="KW-1185">Reference proteome</keyword>
<organism evidence="3 4">
    <name type="scientific">Flavobacterium beibuense F44-8</name>
    <dbReference type="NCBI Taxonomy" id="1406840"/>
    <lineage>
        <taxon>Bacteria</taxon>
        <taxon>Pseudomonadati</taxon>
        <taxon>Bacteroidota</taxon>
        <taxon>Flavobacteriia</taxon>
        <taxon>Flavobacteriales</taxon>
        <taxon>Flavobacteriaceae</taxon>
        <taxon>Flavobacterium</taxon>
    </lineage>
</organism>
<keyword evidence="1" id="KW-1133">Transmembrane helix</keyword>
<dbReference type="PANTHER" id="PTHR37464">
    <property type="entry name" value="BLL2463 PROTEIN"/>
    <property type="match status" value="1"/>
</dbReference>
<dbReference type="Proteomes" id="UP000030129">
    <property type="component" value="Unassembled WGS sequence"/>
</dbReference>
<dbReference type="InterPro" id="IPR011933">
    <property type="entry name" value="Double_TM_dom"/>
</dbReference>
<feature type="transmembrane region" description="Helical" evidence="1">
    <location>
        <begin position="6"/>
        <end position="24"/>
    </location>
</feature>
<sequence>MQFKHPEILYFLFLLVIPVLVHLFQLRRFQKEYFTNVRFLKELNMQTRKSSKIKKWLLLFTRLLLLACLILAFAQPFFKASDDNNKSNEMVILLDNSFSMQAKGSKGELLKRAVQDMLENTPEDQQFSLITPTNAYWDTDVKSIQKELQNINYGSVPFNPDFLITKAETKKPNTGKDIVVITDAVNLESQSISKLDPKSPVYFIVPEAQNKNNVAVDSVYIYQTLENFYEIAVDLKANGTVNDDTSVALYNGKELTAKTLVTFDQPSKTLNFTIPKKDFHGYVSVRDNSLTYDNEYYFSISKPEKSNVLAIGDEAKNKFLSRIYTDDDFVFNSVQTGSVDYNSLEKQDAIILNELTEIPQALITTLKSLYEKGGNIIIIPSAEASVQNLNSLMAAFGNASLLTLNNNERQITKISFSHPLYQTVFERQIKNFQYPKVNNSFTIKGTALPVLSYADQTPFLTSLTNRLGNVYLFSAPINKQNTNFQNSPLIVPTFYNMAQNNNKTGVFAYKIGENQNLIIDALLSKDEVVTVKNDVSDFIPMQQILNNKIKLSFGDYPETAGNYSVVKNENILKNISFNYPRTESDLSLQNSNIVKDYTKTDSVSTVYNDIKSLRTASELWKWFIIGALVFLLLELFIQKFVK</sequence>
<proteinExistence type="predicted"/>
<dbReference type="Gene3D" id="3.40.50.410">
    <property type="entry name" value="von Willebrand factor, type A domain"/>
    <property type="match status" value="1"/>
</dbReference>
<evidence type="ECO:0000259" key="2">
    <source>
        <dbReference type="Pfam" id="PF07584"/>
    </source>
</evidence>
<dbReference type="NCBIfam" id="TIGR02226">
    <property type="entry name" value="two_anch"/>
    <property type="match status" value="1"/>
</dbReference>
<reference evidence="3 4" key="1">
    <citation type="submission" date="2013-09" db="EMBL/GenBank/DDBJ databases">
        <authorList>
            <person name="Zeng Z."/>
            <person name="Chen C."/>
        </authorList>
    </citation>
    <scope>NUCLEOTIDE SEQUENCE [LARGE SCALE GENOMIC DNA]</scope>
    <source>
        <strain evidence="3 4">F44-8</strain>
    </source>
</reference>
<comment type="caution">
    <text evidence="3">The sequence shown here is derived from an EMBL/GenBank/DDBJ whole genome shotgun (WGS) entry which is preliminary data.</text>
</comment>
<dbReference type="STRING" id="1406840.Q763_05970"/>
<evidence type="ECO:0000256" key="1">
    <source>
        <dbReference type="SAM" id="Phobius"/>
    </source>
</evidence>
<dbReference type="InterPro" id="IPR036465">
    <property type="entry name" value="vWFA_dom_sf"/>
</dbReference>
<protein>
    <submittedName>
        <fullName evidence="3">Membrane protein</fullName>
    </submittedName>
</protein>
<dbReference type="AlphaFoldDB" id="A0A0A2LTI7"/>
<feature type="transmembrane region" description="Helical" evidence="1">
    <location>
        <begin position="56"/>
        <end position="78"/>
    </location>
</feature>
<evidence type="ECO:0000313" key="3">
    <source>
        <dbReference type="EMBL" id="KGO82636.1"/>
    </source>
</evidence>
<dbReference type="EMBL" id="JRLV01000005">
    <property type="protein sequence ID" value="KGO82636.1"/>
    <property type="molecule type" value="Genomic_DNA"/>
</dbReference>
<dbReference type="RefSeq" id="WP_035132103.1">
    <property type="nucleotide sequence ID" value="NZ_JRLV01000005.1"/>
</dbReference>
<dbReference type="Pfam" id="PF07584">
    <property type="entry name" value="BatA"/>
    <property type="match status" value="1"/>
</dbReference>
<dbReference type="eggNOG" id="COG2304">
    <property type="taxonomic scope" value="Bacteria"/>
</dbReference>
<feature type="domain" description="Aerotolerance regulator N-terminal" evidence="2">
    <location>
        <begin position="1"/>
        <end position="76"/>
    </location>
</feature>
<gene>
    <name evidence="3" type="ORF">Q763_05970</name>
</gene>
<accession>A0A0A2LTI7</accession>
<dbReference type="PANTHER" id="PTHR37464:SF1">
    <property type="entry name" value="BLL2463 PROTEIN"/>
    <property type="match status" value="1"/>
</dbReference>
<keyword evidence="1" id="KW-0472">Membrane</keyword>
<dbReference type="SUPFAM" id="SSF53300">
    <property type="entry name" value="vWA-like"/>
    <property type="match status" value="1"/>
</dbReference>